<proteinExistence type="predicted"/>
<feature type="transmembrane region" description="Helical" evidence="1">
    <location>
        <begin position="20"/>
        <end position="45"/>
    </location>
</feature>
<reference evidence="2 3" key="1">
    <citation type="submission" date="2022-05" db="EMBL/GenBank/DDBJ databases">
        <authorList>
            <consortium name="Genoscope - CEA"/>
            <person name="William W."/>
        </authorList>
    </citation>
    <scope>NUCLEOTIDE SEQUENCE [LARGE SCALE GENOMIC DNA]</scope>
</reference>
<evidence type="ECO:0000313" key="3">
    <source>
        <dbReference type="Proteomes" id="UP001159427"/>
    </source>
</evidence>
<keyword evidence="1" id="KW-1133">Transmembrane helix</keyword>
<name>A0ABN8SHL2_9CNID</name>
<keyword evidence="1" id="KW-0472">Membrane</keyword>
<feature type="transmembrane region" description="Helical" evidence="1">
    <location>
        <begin position="65"/>
        <end position="89"/>
    </location>
</feature>
<comment type="caution">
    <text evidence="2">The sequence shown here is derived from an EMBL/GenBank/DDBJ whole genome shotgun (WGS) entry which is preliminary data.</text>
</comment>
<protein>
    <submittedName>
        <fullName evidence="2">Uncharacterized protein</fullName>
    </submittedName>
</protein>
<accession>A0ABN8SHL2</accession>
<dbReference type="Proteomes" id="UP001159427">
    <property type="component" value="Unassembled WGS sequence"/>
</dbReference>
<sequence>MAEINEEPTVCTRWRKRAILAGFVSGFFPVLAGTFLLSAFFILSAGNRSCQPRNSLQCRRSSNSFAVEICGVVSVVLIISGVSITVGCYKTMPRSFPTPTAVSVIPTEDLEKSPAPILPYNHIPLRLATAIYNGDAAACSTDLPDYFTAVLNIKDVSRQSNEGFWTEDIDADDESPPPCYEQALKMPGLSKYDFEARSSEDRRL</sequence>
<organism evidence="2 3">
    <name type="scientific">Porites evermanni</name>
    <dbReference type="NCBI Taxonomy" id="104178"/>
    <lineage>
        <taxon>Eukaryota</taxon>
        <taxon>Metazoa</taxon>
        <taxon>Cnidaria</taxon>
        <taxon>Anthozoa</taxon>
        <taxon>Hexacorallia</taxon>
        <taxon>Scleractinia</taxon>
        <taxon>Fungiina</taxon>
        <taxon>Poritidae</taxon>
        <taxon>Porites</taxon>
    </lineage>
</organism>
<keyword evidence="1" id="KW-0812">Transmembrane</keyword>
<keyword evidence="3" id="KW-1185">Reference proteome</keyword>
<gene>
    <name evidence="2" type="ORF">PEVE_00019842</name>
</gene>
<dbReference type="EMBL" id="CALNXI010002673">
    <property type="protein sequence ID" value="CAH3189882.1"/>
    <property type="molecule type" value="Genomic_DNA"/>
</dbReference>
<evidence type="ECO:0000256" key="1">
    <source>
        <dbReference type="SAM" id="Phobius"/>
    </source>
</evidence>
<evidence type="ECO:0000313" key="2">
    <source>
        <dbReference type="EMBL" id="CAH3189882.1"/>
    </source>
</evidence>